<feature type="region of interest" description="Disordered" evidence="1">
    <location>
        <begin position="97"/>
        <end position="116"/>
    </location>
</feature>
<name>A0AAW0CF78_9AGAR</name>
<organism evidence="2 3">
    <name type="scientific">Paramarasmius palmivorus</name>
    <dbReference type="NCBI Taxonomy" id="297713"/>
    <lineage>
        <taxon>Eukaryota</taxon>
        <taxon>Fungi</taxon>
        <taxon>Dikarya</taxon>
        <taxon>Basidiomycota</taxon>
        <taxon>Agaricomycotina</taxon>
        <taxon>Agaricomycetes</taxon>
        <taxon>Agaricomycetidae</taxon>
        <taxon>Agaricales</taxon>
        <taxon>Marasmiineae</taxon>
        <taxon>Marasmiaceae</taxon>
        <taxon>Paramarasmius</taxon>
    </lineage>
</organism>
<accession>A0AAW0CF78</accession>
<proteinExistence type="predicted"/>
<evidence type="ECO:0008006" key="4">
    <source>
        <dbReference type="Google" id="ProtNLM"/>
    </source>
</evidence>
<evidence type="ECO:0000256" key="1">
    <source>
        <dbReference type="SAM" id="MobiDB-lite"/>
    </source>
</evidence>
<sequence>MFICLPILFGCQTKIKPAGGEQAARLCPNCHNASVFAAKSKMWLEFFFVPIIPMDSKDIWMCGICQWRAKMGPGLWEPPVAYGGGFHTSQGYFSPQQPGSFQQGYSPAYIGQQPPK</sequence>
<evidence type="ECO:0000313" key="2">
    <source>
        <dbReference type="EMBL" id="KAK7036751.1"/>
    </source>
</evidence>
<dbReference type="AlphaFoldDB" id="A0AAW0CF78"/>
<keyword evidence="3" id="KW-1185">Reference proteome</keyword>
<dbReference type="PANTHER" id="PTHR28139:SF1">
    <property type="entry name" value="UPF0768 PROTEIN YBL029C-A"/>
    <property type="match status" value="1"/>
</dbReference>
<comment type="caution">
    <text evidence="2">The sequence shown here is derived from an EMBL/GenBank/DDBJ whole genome shotgun (WGS) entry which is preliminary data.</text>
</comment>
<reference evidence="2 3" key="1">
    <citation type="submission" date="2024-01" db="EMBL/GenBank/DDBJ databases">
        <title>A draft genome for a cacao thread blight-causing isolate of Paramarasmius palmivorus.</title>
        <authorList>
            <person name="Baruah I.K."/>
            <person name="Bukari Y."/>
            <person name="Amoako-Attah I."/>
            <person name="Meinhardt L.W."/>
            <person name="Bailey B.A."/>
            <person name="Cohen S.P."/>
        </authorList>
    </citation>
    <scope>NUCLEOTIDE SEQUENCE [LARGE SCALE GENOMIC DNA]</scope>
    <source>
        <strain evidence="2 3">GH-12</strain>
    </source>
</reference>
<dbReference type="EMBL" id="JAYKXP010000049">
    <property type="protein sequence ID" value="KAK7036751.1"/>
    <property type="molecule type" value="Genomic_DNA"/>
</dbReference>
<gene>
    <name evidence="2" type="ORF">VNI00_011417</name>
</gene>
<evidence type="ECO:0000313" key="3">
    <source>
        <dbReference type="Proteomes" id="UP001383192"/>
    </source>
</evidence>
<dbReference type="PANTHER" id="PTHR28139">
    <property type="entry name" value="UPF0768 PROTEIN YBL029C-A"/>
    <property type="match status" value="1"/>
</dbReference>
<protein>
    <recommendedName>
        <fullName evidence="4">Zinc-ribbon 15 domain-containing protein</fullName>
    </recommendedName>
</protein>
<dbReference type="Proteomes" id="UP001383192">
    <property type="component" value="Unassembled WGS sequence"/>
</dbReference>